<reference evidence="1 2" key="1">
    <citation type="journal article" date="2023" name="Hortic Res">
        <title>Pangenome of water caltrop reveals structural variations and asymmetric subgenome divergence after allopolyploidization.</title>
        <authorList>
            <person name="Zhang X."/>
            <person name="Chen Y."/>
            <person name="Wang L."/>
            <person name="Yuan Y."/>
            <person name="Fang M."/>
            <person name="Shi L."/>
            <person name="Lu R."/>
            <person name="Comes H.P."/>
            <person name="Ma Y."/>
            <person name="Chen Y."/>
            <person name="Huang G."/>
            <person name="Zhou Y."/>
            <person name="Zheng Z."/>
            <person name="Qiu Y."/>
        </authorList>
    </citation>
    <scope>NUCLEOTIDE SEQUENCE [LARGE SCALE GENOMIC DNA]</scope>
    <source>
        <strain evidence="1">F231</strain>
    </source>
</reference>
<dbReference type="Pfam" id="PF01063">
    <property type="entry name" value="Aminotran_4"/>
    <property type="match status" value="1"/>
</dbReference>
<dbReference type="Proteomes" id="UP001346149">
    <property type="component" value="Unassembled WGS sequence"/>
</dbReference>
<dbReference type="SUPFAM" id="SSF56752">
    <property type="entry name" value="D-aminoacid aminotransferase-like PLP-dependent enzymes"/>
    <property type="match status" value="1"/>
</dbReference>
<dbReference type="EMBL" id="JAXQNO010000004">
    <property type="protein sequence ID" value="KAK4799245.1"/>
    <property type="molecule type" value="Genomic_DNA"/>
</dbReference>
<name>A0AAN7M4N2_TRANT</name>
<gene>
    <name evidence="1" type="ORF">SAY86_024610</name>
</gene>
<evidence type="ECO:0000313" key="1">
    <source>
        <dbReference type="EMBL" id="KAK4799245.1"/>
    </source>
</evidence>
<organism evidence="1 2">
    <name type="scientific">Trapa natans</name>
    <name type="common">Water chestnut</name>
    <dbReference type="NCBI Taxonomy" id="22666"/>
    <lineage>
        <taxon>Eukaryota</taxon>
        <taxon>Viridiplantae</taxon>
        <taxon>Streptophyta</taxon>
        <taxon>Embryophyta</taxon>
        <taxon>Tracheophyta</taxon>
        <taxon>Spermatophyta</taxon>
        <taxon>Magnoliopsida</taxon>
        <taxon>eudicotyledons</taxon>
        <taxon>Gunneridae</taxon>
        <taxon>Pentapetalae</taxon>
        <taxon>rosids</taxon>
        <taxon>malvids</taxon>
        <taxon>Myrtales</taxon>
        <taxon>Lythraceae</taxon>
        <taxon>Trapa</taxon>
    </lineage>
</organism>
<evidence type="ECO:0000313" key="2">
    <source>
        <dbReference type="Proteomes" id="UP001346149"/>
    </source>
</evidence>
<dbReference type="InterPro" id="IPR001544">
    <property type="entry name" value="Aminotrans_IV"/>
</dbReference>
<protein>
    <submittedName>
        <fullName evidence="1">Uncharacterized protein</fullName>
    </submittedName>
</protein>
<dbReference type="InterPro" id="IPR043132">
    <property type="entry name" value="BCAT-like_C"/>
</dbReference>
<dbReference type="InterPro" id="IPR036038">
    <property type="entry name" value="Aminotransferase-like"/>
</dbReference>
<dbReference type="PANTHER" id="PTHR47703">
    <property type="entry name" value="D-AMINOACID AMINOTRANSFERASE-LIKE PLP-DEPENDENT ENZYMES SUPERFAMILY PROTEIN"/>
    <property type="match status" value="1"/>
</dbReference>
<sequence length="425" mass="47052">MQTAEPRFIHSSGYRVCRRSCSLDFLSSSTFGKGDSRKMSSTRFLFSNGVVTQTPDVPPVSSFLEAYSGAYTTTRTHNNISYVLLWERHLKRLAGSVGILFNTNPEALFGPSWFSSYSSLPASIKPSHYEPIIQSSVNKSMSRVVPLMTKTMNVEYEWAITVLVCGNSSKLAGTLNLDEEKFSRALDVHIHIGSYIPMVFGAGGAHLALVGRGRTIASAKHSDWVRHRKSLEKLRPHSMTELLLSNDGEHILEGSVSNFFVVCRRDENSRNADADEGAYSSFEVQTAPLGDGVLPGVIRQLVIEVCSDKGIPIREAAPSWSKCELWKEAFITSKIHGLQPPSHAMDQILFSNYFSILVMSADGLRILQHVDSVRAPSIWNTSESRSLNGIEWEEKHFKGGPGIITTIIEKEVMVKASSEGYLMIS</sequence>
<dbReference type="GO" id="GO:0003824">
    <property type="term" value="F:catalytic activity"/>
    <property type="evidence" value="ECO:0007669"/>
    <property type="project" value="InterPro"/>
</dbReference>
<accession>A0AAN7M4N2</accession>
<comment type="caution">
    <text evidence="1">The sequence shown here is derived from an EMBL/GenBank/DDBJ whole genome shotgun (WGS) entry which is preliminary data.</text>
</comment>
<dbReference type="PANTHER" id="PTHR47703:SF2">
    <property type="entry name" value="D-AMINOACID AMINOTRANSFERASE-LIKE PLP-DEPENDENT ENZYMES SUPERFAMILY PROTEIN"/>
    <property type="match status" value="1"/>
</dbReference>
<proteinExistence type="predicted"/>
<dbReference type="AlphaFoldDB" id="A0AAN7M4N2"/>
<keyword evidence="2" id="KW-1185">Reference proteome</keyword>
<dbReference type="Gene3D" id="3.20.10.10">
    <property type="entry name" value="D-amino Acid Aminotransferase, subunit A, domain 2"/>
    <property type="match status" value="1"/>
</dbReference>